<protein>
    <submittedName>
        <fullName evidence="2">Uncharacterized protein YbjT (DUF2867 family)</fullName>
    </submittedName>
</protein>
<evidence type="ECO:0000313" key="2">
    <source>
        <dbReference type="EMBL" id="NYI77661.1"/>
    </source>
</evidence>
<dbReference type="InterPro" id="IPR036291">
    <property type="entry name" value="NAD(P)-bd_dom_sf"/>
</dbReference>
<dbReference type="SUPFAM" id="SSF51735">
    <property type="entry name" value="NAD(P)-binding Rossmann-fold domains"/>
    <property type="match status" value="1"/>
</dbReference>
<dbReference type="InterPro" id="IPR051604">
    <property type="entry name" value="Ergot_Alk_Oxidoreductase"/>
</dbReference>
<sequence>MTYIIHGATGAQGSPVLAAMLAAGNPAVAAVRTLDAVNDGVASVAVDLADAGSLAEAYAGADGVFVHLPMGPPEQSLQYVEAIATAVAKAKPARVVISTSGQIVDQPGSPLQANDDSPIATLIRRVGDTGVSTAVVATRLYLENLLLPVVSGSATLDGVLRYPLPTAFATSWISHSDVAEVVVRLLTDHSTTGIVAVGAHPGLTGPDLAAAFAGRLGRDVTYEAITPEAFGELISPLFGPEASGPVVDLYQALNTQERNTIAPDNSAQSLLGISPRSVEDWLANVPF</sequence>
<dbReference type="Gene3D" id="3.40.50.720">
    <property type="entry name" value="NAD(P)-binding Rossmann-like Domain"/>
    <property type="match status" value="1"/>
</dbReference>
<dbReference type="Proteomes" id="UP000564496">
    <property type="component" value="Unassembled WGS sequence"/>
</dbReference>
<feature type="domain" description="NmrA-like" evidence="1">
    <location>
        <begin position="4"/>
        <end position="255"/>
    </location>
</feature>
<keyword evidence="3" id="KW-1185">Reference proteome</keyword>
<proteinExistence type="predicted"/>
<evidence type="ECO:0000313" key="3">
    <source>
        <dbReference type="Proteomes" id="UP000564496"/>
    </source>
</evidence>
<dbReference type="InterPro" id="IPR008030">
    <property type="entry name" value="NmrA-like"/>
</dbReference>
<accession>A0A7Z0IS76</accession>
<evidence type="ECO:0000259" key="1">
    <source>
        <dbReference type="Pfam" id="PF05368"/>
    </source>
</evidence>
<dbReference type="PANTHER" id="PTHR43162">
    <property type="match status" value="1"/>
</dbReference>
<organism evidence="2 3">
    <name type="scientific">Nocardioides panzhihuensis</name>
    <dbReference type="NCBI Taxonomy" id="860243"/>
    <lineage>
        <taxon>Bacteria</taxon>
        <taxon>Bacillati</taxon>
        <taxon>Actinomycetota</taxon>
        <taxon>Actinomycetes</taxon>
        <taxon>Propionibacteriales</taxon>
        <taxon>Nocardioidaceae</taxon>
        <taxon>Nocardioides</taxon>
    </lineage>
</organism>
<comment type="caution">
    <text evidence="2">The sequence shown here is derived from an EMBL/GenBank/DDBJ whole genome shotgun (WGS) entry which is preliminary data.</text>
</comment>
<reference evidence="2 3" key="1">
    <citation type="submission" date="2020-07" db="EMBL/GenBank/DDBJ databases">
        <title>Sequencing the genomes of 1000 actinobacteria strains.</title>
        <authorList>
            <person name="Klenk H.-P."/>
        </authorList>
    </citation>
    <scope>NUCLEOTIDE SEQUENCE [LARGE SCALE GENOMIC DNA]</scope>
    <source>
        <strain evidence="2 3">DSM 26487</strain>
    </source>
</reference>
<dbReference type="RefSeq" id="WP_179658122.1">
    <property type="nucleotide sequence ID" value="NZ_JACBZR010000001.1"/>
</dbReference>
<gene>
    <name evidence="2" type="ORF">BJ988_002309</name>
</gene>
<dbReference type="PANTHER" id="PTHR43162:SF1">
    <property type="entry name" value="PRESTALK A DIFFERENTIATION PROTEIN A"/>
    <property type="match status" value="1"/>
</dbReference>
<dbReference type="Pfam" id="PF05368">
    <property type="entry name" value="NmrA"/>
    <property type="match status" value="1"/>
</dbReference>
<dbReference type="AlphaFoldDB" id="A0A7Z0IS76"/>
<name>A0A7Z0IS76_9ACTN</name>
<dbReference type="EMBL" id="JACBZR010000001">
    <property type="protein sequence ID" value="NYI77661.1"/>
    <property type="molecule type" value="Genomic_DNA"/>
</dbReference>